<evidence type="ECO:0000256" key="7">
    <source>
        <dbReference type="ARBA" id="ARBA00023014"/>
    </source>
</evidence>
<feature type="domain" description="Aminotransferase class V" evidence="9">
    <location>
        <begin position="4"/>
        <end position="372"/>
    </location>
</feature>
<dbReference type="Gene3D" id="1.10.260.50">
    <property type="match status" value="1"/>
</dbReference>
<comment type="cofactor">
    <cofactor evidence="1">
        <name>pyridoxal 5'-phosphate</name>
        <dbReference type="ChEBI" id="CHEBI:597326"/>
    </cofactor>
</comment>
<name>A0AAE3FI63_9BACT</name>
<dbReference type="GO" id="GO:0051536">
    <property type="term" value="F:iron-sulfur cluster binding"/>
    <property type="evidence" value="ECO:0007669"/>
    <property type="project" value="UniProtKB-KW"/>
</dbReference>
<comment type="caution">
    <text evidence="10">The sequence shown here is derived from an EMBL/GenBank/DDBJ whole genome shotgun (WGS) entry which is preliminary data.</text>
</comment>
<keyword evidence="7" id="KW-0411">Iron-sulfur</keyword>
<dbReference type="EMBL" id="JALEMU010000096">
    <property type="protein sequence ID" value="MCI5755860.1"/>
    <property type="molecule type" value="Genomic_DNA"/>
</dbReference>
<dbReference type="GO" id="GO:0031071">
    <property type="term" value="F:cysteine desulfurase activity"/>
    <property type="evidence" value="ECO:0007669"/>
    <property type="project" value="UniProtKB-EC"/>
</dbReference>
<evidence type="ECO:0000256" key="4">
    <source>
        <dbReference type="ARBA" id="ARBA00022723"/>
    </source>
</evidence>
<dbReference type="InterPro" id="IPR015422">
    <property type="entry name" value="PyrdxlP-dep_Trfase_small"/>
</dbReference>
<evidence type="ECO:0000259" key="9">
    <source>
        <dbReference type="Pfam" id="PF00266"/>
    </source>
</evidence>
<dbReference type="GO" id="GO:0046872">
    <property type="term" value="F:metal ion binding"/>
    <property type="evidence" value="ECO:0007669"/>
    <property type="project" value="UniProtKB-KW"/>
</dbReference>
<dbReference type="InterPro" id="IPR000192">
    <property type="entry name" value="Aminotrans_V_dom"/>
</dbReference>
<sequence length="386" mass="41168">MDIIYFDNSATTRVSEAALDAAERALRCDWGNPSSVHGKGIEAERLVSAARAGIVKALGVKNPRSGRLIFTGSGTEADNLAISGSIYGKKYRFRPRIVTTDSEHPAVTNTVNFAEARGFEVIRLSTKGGIIDDEELYSALTPETVLVSVMRVNNETGAVYDVGKIFSLAKQRCPEAVTHCDAVQGFLKLNCAPSKLNADLVTVSGHKIGAPKGIGALWCSEELIFHKRLKPVIFGGGQEDGLRSGTENVCGIAGMGAAAEERAQNMSSDRETVTALRERLISALPDGVSVNQPLGEYLPNIVSLHVPGIKSEVLVRHMSANGVCISAGSACSSKKLKTSPVLSSFGLDPTRADSTVRISISHENTLPEVDTFNSLLKEAMGKLSRK</sequence>
<dbReference type="SUPFAM" id="SSF53383">
    <property type="entry name" value="PLP-dependent transferases"/>
    <property type="match status" value="1"/>
</dbReference>
<dbReference type="Gene3D" id="3.40.640.10">
    <property type="entry name" value="Type I PLP-dependent aspartate aminotransferase-like (Major domain)"/>
    <property type="match status" value="1"/>
</dbReference>
<keyword evidence="4" id="KW-0479">Metal-binding</keyword>
<dbReference type="PANTHER" id="PTHR11601">
    <property type="entry name" value="CYSTEINE DESULFURYLASE FAMILY MEMBER"/>
    <property type="match status" value="1"/>
</dbReference>
<evidence type="ECO:0000256" key="6">
    <source>
        <dbReference type="ARBA" id="ARBA00023004"/>
    </source>
</evidence>
<dbReference type="Pfam" id="PF00266">
    <property type="entry name" value="Aminotran_5"/>
    <property type="match status" value="1"/>
</dbReference>
<dbReference type="AlphaFoldDB" id="A0AAE3FI63"/>
<evidence type="ECO:0000256" key="2">
    <source>
        <dbReference type="ARBA" id="ARBA00006490"/>
    </source>
</evidence>
<proteinExistence type="inferred from homology"/>
<evidence type="ECO:0000256" key="1">
    <source>
        <dbReference type="ARBA" id="ARBA00001933"/>
    </source>
</evidence>
<dbReference type="PIRSF" id="PIRSF005572">
    <property type="entry name" value="NifS"/>
    <property type="match status" value="1"/>
</dbReference>
<dbReference type="Gene3D" id="3.90.1150.10">
    <property type="entry name" value="Aspartate Aminotransferase, domain 1"/>
    <property type="match status" value="1"/>
</dbReference>
<keyword evidence="6" id="KW-0408">Iron</keyword>
<dbReference type="InterPro" id="IPR015421">
    <property type="entry name" value="PyrdxlP-dep_Trfase_major"/>
</dbReference>
<keyword evidence="3" id="KW-0808">Transferase</keyword>
<evidence type="ECO:0000256" key="8">
    <source>
        <dbReference type="ARBA" id="ARBA00050776"/>
    </source>
</evidence>
<organism evidence="10 11">
    <name type="scientific">Candidatus Colimorpha enterica</name>
    <dbReference type="NCBI Taxonomy" id="3083063"/>
    <lineage>
        <taxon>Bacteria</taxon>
        <taxon>Pseudomonadati</taxon>
        <taxon>Bacteroidota</taxon>
        <taxon>Bacteroidia</taxon>
        <taxon>Bacteroidales</taxon>
        <taxon>Candidatus Colimorpha</taxon>
    </lineage>
</organism>
<dbReference type="InterPro" id="IPR016454">
    <property type="entry name" value="Cysteine_dSase"/>
</dbReference>
<protein>
    <submittedName>
        <fullName evidence="10">Cysteine desulfurase</fullName>
    </submittedName>
</protein>
<comment type="catalytic activity">
    <reaction evidence="8">
        <text>(sulfur carrier)-H + L-cysteine = (sulfur carrier)-SH + L-alanine</text>
        <dbReference type="Rhea" id="RHEA:43892"/>
        <dbReference type="Rhea" id="RHEA-COMP:14737"/>
        <dbReference type="Rhea" id="RHEA-COMP:14739"/>
        <dbReference type="ChEBI" id="CHEBI:29917"/>
        <dbReference type="ChEBI" id="CHEBI:35235"/>
        <dbReference type="ChEBI" id="CHEBI:57972"/>
        <dbReference type="ChEBI" id="CHEBI:64428"/>
        <dbReference type="EC" id="2.8.1.7"/>
    </reaction>
</comment>
<evidence type="ECO:0000256" key="3">
    <source>
        <dbReference type="ARBA" id="ARBA00022679"/>
    </source>
</evidence>
<evidence type="ECO:0000313" key="11">
    <source>
        <dbReference type="Proteomes" id="UP001139365"/>
    </source>
</evidence>
<dbReference type="Proteomes" id="UP001139365">
    <property type="component" value="Unassembled WGS sequence"/>
</dbReference>
<accession>A0AAE3FI63</accession>
<reference evidence="10 11" key="1">
    <citation type="submission" date="2022-03" db="EMBL/GenBank/DDBJ databases">
        <title>Metagenome-assembled genomes from swine fecal metagenomes.</title>
        <authorList>
            <person name="Holman D.B."/>
            <person name="Kommadath A."/>
        </authorList>
    </citation>
    <scope>NUCLEOTIDE SEQUENCE [LARGE SCALE GENOMIC DNA]</scope>
    <source>
        <strain evidence="10">SUG147</strain>
    </source>
</reference>
<keyword evidence="5" id="KW-0663">Pyridoxal phosphate</keyword>
<dbReference type="InterPro" id="IPR015424">
    <property type="entry name" value="PyrdxlP-dep_Trfase"/>
</dbReference>
<dbReference type="PANTHER" id="PTHR11601:SF34">
    <property type="entry name" value="CYSTEINE DESULFURASE"/>
    <property type="match status" value="1"/>
</dbReference>
<evidence type="ECO:0000256" key="5">
    <source>
        <dbReference type="ARBA" id="ARBA00022898"/>
    </source>
</evidence>
<gene>
    <name evidence="10" type="ORF">MR241_06145</name>
</gene>
<comment type="similarity">
    <text evidence="2">Belongs to the class-V pyridoxal-phosphate-dependent aminotransferase family. NifS/IscS subfamily.</text>
</comment>
<evidence type="ECO:0000313" key="10">
    <source>
        <dbReference type="EMBL" id="MCI5755860.1"/>
    </source>
</evidence>